<proteinExistence type="predicted"/>
<dbReference type="Proteomes" id="UP000468650">
    <property type="component" value="Unassembled WGS sequence"/>
</dbReference>
<evidence type="ECO:0000313" key="2">
    <source>
        <dbReference type="EMBL" id="KAB2809880.1"/>
    </source>
</evidence>
<dbReference type="AlphaFoldDB" id="A0A6N6RHD2"/>
<organism evidence="2 3">
    <name type="scientific">Phaeocystidibacter luteus</name>
    <dbReference type="NCBI Taxonomy" id="911197"/>
    <lineage>
        <taxon>Bacteria</taxon>
        <taxon>Pseudomonadati</taxon>
        <taxon>Bacteroidota</taxon>
        <taxon>Flavobacteriia</taxon>
        <taxon>Flavobacteriales</taxon>
        <taxon>Phaeocystidibacteraceae</taxon>
        <taxon>Phaeocystidibacter</taxon>
    </lineage>
</organism>
<feature type="domain" description="AB hydrolase-1" evidence="1">
    <location>
        <begin position="87"/>
        <end position="279"/>
    </location>
</feature>
<comment type="caution">
    <text evidence="2">The sequence shown here is derived from an EMBL/GenBank/DDBJ whole genome shotgun (WGS) entry which is preliminary data.</text>
</comment>
<gene>
    <name evidence="2" type="ORF">F8C67_08335</name>
</gene>
<dbReference type="OrthoDB" id="9785847at2"/>
<reference evidence="2 3" key="1">
    <citation type="submission" date="2019-09" db="EMBL/GenBank/DDBJ databases">
        <title>Genomes of family Cryomorphaceae.</title>
        <authorList>
            <person name="Bowman J.P."/>
        </authorList>
    </citation>
    <scope>NUCLEOTIDE SEQUENCE [LARGE SCALE GENOMIC DNA]</scope>
    <source>
        <strain evidence="2 3">LMG 25704</strain>
    </source>
</reference>
<dbReference type="InterPro" id="IPR000073">
    <property type="entry name" value="AB_hydrolase_1"/>
</dbReference>
<protein>
    <submittedName>
        <fullName evidence="2">Alpha/beta hydrolase</fullName>
    </submittedName>
</protein>
<dbReference type="Gene3D" id="3.40.50.1820">
    <property type="entry name" value="alpha/beta hydrolase"/>
    <property type="match status" value="1"/>
</dbReference>
<dbReference type="GO" id="GO:0016787">
    <property type="term" value="F:hydrolase activity"/>
    <property type="evidence" value="ECO:0007669"/>
    <property type="project" value="UniProtKB-KW"/>
</dbReference>
<sequence length="288" mass="31817">MEQNTDVTATNTPSLQIPKAYLAYVKLLQTISFSLAAREIRKRFFTPIPFPLPKRERPFIEESRRENLTVGDRQITLRTLGNSDKKILFIHGWSGRGSQAYAIAPALVEAGYEVTTITAQAHGDNPGKRTHMLQFTDAILAAAEHVGKVDTLIAHSIGGAAAFNALAGGLDVQKLVILGAPSSILDVIDDFCSRLNLDDRYRQYLAQYLRDNYSPDIEALAPRNLAKKMSVPGLIVHDKQDIDVGFEQAEALHKNWSNSKLILTEGLGHRRILSDEGVVQAIVSFVRS</sequence>
<keyword evidence="3" id="KW-1185">Reference proteome</keyword>
<dbReference type="EMBL" id="WBVO01000006">
    <property type="protein sequence ID" value="KAB2809880.1"/>
    <property type="molecule type" value="Genomic_DNA"/>
</dbReference>
<keyword evidence="2" id="KW-0378">Hydrolase</keyword>
<evidence type="ECO:0000259" key="1">
    <source>
        <dbReference type="Pfam" id="PF12697"/>
    </source>
</evidence>
<dbReference type="Pfam" id="PF12697">
    <property type="entry name" value="Abhydrolase_6"/>
    <property type="match status" value="1"/>
</dbReference>
<dbReference type="RefSeq" id="WP_151667380.1">
    <property type="nucleotide sequence ID" value="NZ_WBVO01000006.1"/>
</dbReference>
<evidence type="ECO:0000313" key="3">
    <source>
        <dbReference type="Proteomes" id="UP000468650"/>
    </source>
</evidence>
<dbReference type="SUPFAM" id="SSF53474">
    <property type="entry name" value="alpha/beta-Hydrolases"/>
    <property type="match status" value="1"/>
</dbReference>
<accession>A0A6N6RHD2</accession>
<name>A0A6N6RHD2_9FLAO</name>
<dbReference type="InterPro" id="IPR029058">
    <property type="entry name" value="AB_hydrolase_fold"/>
</dbReference>